<feature type="repeat" description="ANK" evidence="3">
    <location>
        <begin position="108"/>
        <end position="140"/>
    </location>
</feature>
<dbReference type="SUPFAM" id="SSF48403">
    <property type="entry name" value="Ankyrin repeat"/>
    <property type="match status" value="1"/>
</dbReference>
<keyword evidence="2 3" id="KW-0040">ANK repeat</keyword>
<proteinExistence type="predicted"/>
<keyword evidence="5" id="KW-1185">Reference proteome</keyword>
<feature type="repeat" description="ANK" evidence="3">
    <location>
        <begin position="9"/>
        <end position="41"/>
    </location>
</feature>
<dbReference type="OrthoDB" id="4772757at2759"/>
<dbReference type="Gene3D" id="1.25.40.20">
    <property type="entry name" value="Ankyrin repeat-containing domain"/>
    <property type="match status" value="2"/>
</dbReference>
<evidence type="ECO:0000313" key="5">
    <source>
        <dbReference type="Proteomes" id="UP000309340"/>
    </source>
</evidence>
<dbReference type="Pfam" id="PF00023">
    <property type="entry name" value="Ank"/>
    <property type="match status" value="1"/>
</dbReference>
<dbReference type="PANTHER" id="PTHR24171">
    <property type="entry name" value="ANKYRIN REPEAT DOMAIN-CONTAINING PROTEIN 39-RELATED"/>
    <property type="match status" value="1"/>
</dbReference>
<keyword evidence="1" id="KW-0677">Repeat</keyword>
<comment type="caution">
    <text evidence="4">The sequence shown here is derived from an EMBL/GenBank/DDBJ whole genome shotgun (WGS) entry which is preliminary data.</text>
</comment>
<evidence type="ECO:0000256" key="3">
    <source>
        <dbReference type="PROSITE-ProRule" id="PRU00023"/>
    </source>
</evidence>
<evidence type="ECO:0000256" key="2">
    <source>
        <dbReference type="ARBA" id="ARBA00023043"/>
    </source>
</evidence>
<dbReference type="PROSITE" id="PS50088">
    <property type="entry name" value="ANK_REPEAT"/>
    <property type="match status" value="4"/>
</dbReference>
<dbReference type="EMBL" id="NAJQ01001766">
    <property type="protein sequence ID" value="TKA53268.1"/>
    <property type="molecule type" value="Genomic_DNA"/>
</dbReference>
<dbReference type="InterPro" id="IPR002110">
    <property type="entry name" value="Ankyrin_rpt"/>
</dbReference>
<protein>
    <submittedName>
        <fullName evidence="4">Uncharacterized protein</fullName>
    </submittedName>
</protein>
<dbReference type="PANTHER" id="PTHR24171:SF9">
    <property type="entry name" value="ANKYRIN REPEAT DOMAIN-CONTAINING PROTEIN 39"/>
    <property type="match status" value="1"/>
</dbReference>
<dbReference type="PROSITE" id="PS50297">
    <property type="entry name" value="ANK_REP_REGION"/>
    <property type="match status" value="2"/>
</dbReference>
<dbReference type="Pfam" id="PF12796">
    <property type="entry name" value="Ank_2"/>
    <property type="match status" value="1"/>
</dbReference>
<sequence>MDMEHVNYAGDTALCTACRSGEAGIVRLLLQHGANPDGHHDEPERPLILAAETGNVEAVTMLLNARANVNAMTESRGTALHCAVFQQHKPIVQLLVNRGACLGMTDSYGQTALDIAALHGDEAMLLLLRAEAADLELNDRR</sequence>
<gene>
    <name evidence="4" type="ORF">B0A55_13170</name>
</gene>
<dbReference type="SMART" id="SM00248">
    <property type="entry name" value="ANK"/>
    <property type="match status" value="4"/>
</dbReference>
<name>A0A4U0VUJ8_9PEZI</name>
<dbReference type="Proteomes" id="UP000309340">
    <property type="component" value="Unassembled WGS sequence"/>
</dbReference>
<feature type="repeat" description="ANK" evidence="3">
    <location>
        <begin position="75"/>
        <end position="107"/>
    </location>
</feature>
<accession>A0A4U0VUJ8</accession>
<feature type="repeat" description="ANK" evidence="3">
    <location>
        <begin position="42"/>
        <end position="74"/>
    </location>
</feature>
<organism evidence="4 5">
    <name type="scientific">Friedmanniomyces simplex</name>
    <dbReference type="NCBI Taxonomy" id="329884"/>
    <lineage>
        <taxon>Eukaryota</taxon>
        <taxon>Fungi</taxon>
        <taxon>Dikarya</taxon>
        <taxon>Ascomycota</taxon>
        <taxon>Pezizomycotina</taxon>
        <taxon>Dothideomycetes</taxon>
        <taxon>Dothideomycetidae</taxon>
        <taxon>Mycosphaerellales</taxon>
        <taxon>Teratosphaeriaceae</taxon>
        <taxon>Friedmanniomyces</taxon>
    </lineage>
</organism>
<evidence type="ECO:0000256" key="1">
    <source>
        <dbReference type="ARBA" id="ARBA00022737"/>
    </source>
</evidence>
<reference evidence="4 5" key="1">
    <citation type="submission" date="2017-03" db="EMBL/GenBank/DDBJ databases">
        <title>Genomes of endolithic fungi from Antarctica.</title>
        <authorList>
            <person name="Coleine C."/>
            <person name="Masonjones S."/>
            <person name="Stajich J.E."/>
        </authorList>
    </citation>
    <scope>NUCLEOTIDE SEQUENCE [LARGE SCALE GENOMIC DNA]</scope>
    <source>
        <strain evidence="4 5">CCFEE 5184</strain>
    </source>
</reference>
<evidence type="ECO:0000313" key="4">
    <source>
        <dbReference type="EMBL" id="TKA53268.1"/>
    </source>
</evidence>
<dbReference type="InterPro" id="IPR036770">
    <property type="entry name" value="Ankyrin_rpt-contain_sf"/>
</dbReference>
<dbReference type="AlphaFoldDB" id="A0A4U0VUJ8"/>
<dbReference type="STRING" id="329884.A0A4U0VUJ8"/>